<evidence type="ECO:0000313" key="2">
    <source>
        <dbReference type="EMBL" id="SDI32906.1"/>
    </source>
</evidence>
<evidence type="ECO:0000313" key="3">
    <source>
        <dbReference type="Proteomes" id="UP000198923"/>
    </source>
</evidence>
<dbReference type="EMBL" id="FNCN01000044">
    <property type="protein sequence ID" value="SDI32906.1"/>
    <property type="molecule type" value="Genomic_DNA"/>
</dbReference>
<keyword evidence="3" id="KW-1185">Reference proteome</keyword>
<dbReference type="AlphaFoldDB" id="A0A1G8JNZ9"/>
<protein>
    <submittedName>
        <fullName evidence="2">Uncharacterized protein</fullName>
    </submittedName>
</protein>
<name>A0A1G8JNZ9_9ACTN</name>
<organism evidence="2 3">
    <name type="scientific">Sinosporangium album</name>
    <dbReference type="NCBI Taxonomy" id="504805"/>
    <lineage>
        <taxon>Bacteria</taxon>
        <taxon>Bacillati</taxon>
        <taxon>Actinomycetota</taxon>
        <taxon>Actinomycetes</taxon>
        <taxon>Streptosporangiales</taxon>
        <taxon>Streptosporangiaceae</taxon>
        <taxon>Sinosporangium</taxon>
    </lineage>
</organism>
<dbReference type="OrthoDB" id="3293636at2"/>
<accession>A0A1G8JNZ9</accession>
<evidence type="ECO:0000256" key="1">
    <source>
        <dbReference type="SAM" id="MobiDB-lite"/>
    </source>
</evidence>
<dbReference type="Proteomes" id="UP000198923">
    <property type="component" value="Unassembled WGS sequence"/>
</dbReference>
<sequence>MSPDTTVKALPYGSPDPSGTPAGVPSSLPVRSDGSQVKVVTAKGGEVAFDMANDKCSFISASPKAGFKSQIVSVEFWIRVDLVDGEGHGTAVYCTWHTGRPMVDAWPY</sequence>
<feature type="region of interest" description="Disordered" evidence="1">
    <location>
        <begin position="1"/>
        <end position="32"/>
    </location>
</feature>
<reference evidence="2 3" key="1">
    <citation type="submission" date="2016-10" db="EMBL/GenBank/DDBJ databases">
        <authorList>
            <person name="de Groot N.N."/>
        </authorList>
    </citation>
    <scope>NUCLEOTIDE SEQUENCE [LARGE SCALE GENOMIC DNA]</scope>
    <source>
        <strain evidence="2 3">CPCC 201354</strain>
    </source>
</reference>
<dbReference type="RefSeq" id="WP_143020479.1">
    <property type="nucleotide sequence ID" value="NZ_FNCN01000044.1"/>
</dbReference>
<gene>
    <name evidence="2" type="ORF">SAMN05421505_14432</name>
</gene>
<dbReference type="STRING" id="504805.SAMN05421505_14432"/>
<proteinExistence type="predicted"/>